<gene>
    <name evidence="3" type="ORF">A3Q56_04801</name>
</gene>
<organism evidence="3 4">
    <name type="scientific">Intoshia linei</name>
    <dbReference type="NCBI Taxonomy" id="1819745"/>
    <lineage>
        <taxon>Eukaryota</taxon>
        <taxon>Metazoa</taxon>
        <taxon>Spiralia</taxon>
        <taxon>Lophotrochozoa</taxon>
        <taxon>Mesozoa</taxon>
        <taxon>Orthonectida</taxon>
        <taxon>Rhopaluridae</taxon>
        <taxon>Intoshia</taxon>
    </lineage>
</organism>
<dbReference type="InterPro" id="IPR008984">
    <property type="entry name" value="SMAD_FHA_dom_sf"/>
</dbReference>
<dbReference type="Gene3D" id="2.60.200.20">
    <property type="match status" value="1"/>
</dbReference>
<evidence type="ECO:0000313" key="3">
    <source>
        <dbReference type="EMBL" id="OAF67467.1"/>
    </source>
</evidence>
<comment type="caution">
    <text evidence="3">The sequence shown here is derived from an EMBL/GenBank/DDBJ whole genome shotgun (WGS) entry which is preliminary data.</text>
</comment>
<dbReference type="Pfam" id="PF00498">
    <property type="entry name" value="FHA"/>
    <property type="match status" value="1"/>
</dbReference>
<dbReference type="InterPro" id="IPR000253">
    <property type="entry name" value="FHA_dom"/>
</dbReference>
<dbReference type="InterPro" id="IPR050923">
    <property type="entry name" value="Cell_Proc_Reg/RNA_Proc"/>
</dbReference>
<dbReference type="SMART" id="SM00240">
    <property type="entry name" value="FHA"/>
    <property type="match status" value="1"/>
</dbReference>
<evidence type="ECO:0000256" key="1">
    <source>
        <dbReference type="SAM" id="MobiDB-lite"/>
    </source>
</evidence>
<dbReference type="SUPFAM" id="SSF49879">
    <property type="entry name" value="SMAD/FHA domain"/>
    <property type="match status" value="1"/>
</dbReference>
<reference evidence="3 4" key="1">
    <citation type="submission" date="2016-04" db="EMBL/GenBank/DDBJ databases">
        <title>The genome of Intoshia linei affirms orthonectids as highly simplified spiralians.</title>
        <authorList>
            <person name="Mikhailov K.V."/>
            <person name="Slusarev G.S."/>
            <person name="Nikitin M.A."/>
            <person name="Logacheva M.D."/>
            <person name="Penin A."/>
            <person name="Aleoshin V."/>
            <person name="Panchin Y.V."/>
        </authorList>
    </citation>
    <scope>NUCLEOTIDE SEQUENCE [LARGE SCALE GENOMIC DNA]</scope>
    <source>
        <strain evidence="3">Intl2013</strain>
        <tissue evidence="3">Whole animal</tissue>
    </source>
</reference>
<dbReference type="PROSITE" id="PS50006">
    <property type="entry name" value="FHA_DOMAIN"/>
    <property type="match status" value="1"/>
</dbReference>
<dbReference type="EMBL" id="LWCA01000652">
    <property type="protein sequence ID" value="OAF67467.1"/>
    <property type="molecule type" value="Genomic_DNA"/>
</dbReference>
<dbReference type="Proteomes" id="UP000078046">
    <property type="component" value="Unassembled WGS sequence"/>
</dbReference>
<dbReference type="OrthoDB" id="444265at2759"/>
<feature type="domain" description="FHA" evidence="2">
    <location>
        <begin position="192"/>
        <end position="256"/>
    </location>
</feature>
<protein>
    <submittedName>
        <fullName evidence="3">Pre-mRNA leakage protein 1</fullName>
    </submittedName>
</protein>
<sequence length="312" mass="36665">MKKPTYDSLKEQKEVIGRIIQHNIRKNKDIPEEIDLNEMVDFEDSIKKRKKHSEKYAKKNKHQIKYSKSKERELKQSQQANDVSRKILDTKRRDEIPTKLVSLKNFQNDGTFKNESDKWGIPEEIPKDATEKEMPNFGLSGALLKDTNMVNGIIVKYNEPSDAMKPIDRWRIYPFKEKDALQVLYIHRQSTYLIGKEKRVTDIILRHPSISKQHAAIQYRQINDDEEDYYNNDIHVIPYIIDLNSTNGTFVNDEKIEPQRYVELKSGDVLKFGFSSREYVIMKETIQDEDVEDDEKSLVDKDEDKSDSCDSD</sequence>
<evidence type="ECO:0000313" key="4">
    <source>
        <dbReference type="Proteomes" id="UP000078046"/>
    </source>
</evidence>
<dbReference type="AlphaFoldDB" id="A0A177AZJ9"/>
<accession>A0A177AZJ9</accession>
<proteinExistence type="predicted"/>
<dbReference type="PANTHER" id="PTHR23308">
    <property type="entry name" value="NUCLEAR INHIBITOR OF PROTEIN PHOSPHATASE-1"/>
    <property type="match status" value="1"/>
</dbReference>
<name>A0A177AZJ9_9BILA</name>
<feature type="region of interest" description="Disordered" evidence="1">
    <location>
        <begin position="289"/>
        <end position="312"/>
    </location>
</feature>
<feature type="compositionally biased region" description="Basic residues" evidence="1">
    <location>
        <begin position="47"/>
        <end position="67"/>
    </location>
</feature>
<keyword evidence="4" id="KW-1185">Reference proteome</keyword>
<feature type="region of interest" description="Disordered" evidence="1">
    <location>
        <begin position="45"/>
        <end position="85"/>
    </location>
</feature>
<feature type="compositionally biased region" description="Basic and acidic residues" evidence="1">
    <location>
        <begin position="296"/>
        <end position="312"/>
    </location>
</feature>
<evidence type="ECO:0000259" key="2">
    <source>
        <dbReference type="PROSITE" id="PS50006"/>
    </source>
</evidence>